<reference evidence="3 4" key="1">
    <citation type="submission" date="2020-02" db="EMBL/GenBank/DDBJ databases">
        <authorList>
            <person name="Ferguson B K."/>
        </authorList>
    </citation>
    <scope>NUCLEOTIDE SEQUENCE [LARGE SCALE GENOMIC DNA]</scope>
</reference>
<dbReference type="SUPFAM" id="SSF53448">
    <property type="entry name" value="Nucleotide-diphospho-sugar transferases"/>
    <property type="match status" value="1"/>
</dbReference>
<dbReference type="Gene3D" id="3.90.550.10">
    <property type="entry name" value="Spore Coat Polysaccharide Biosynthesis Protein SpsA, Chain A"/>
    <property type="match status" value="1"/>
</dbReference>
<name>A0A6H5HN99_9HEMI</name>
<dbReference type="InterPro" id="IPR001173">
    <property type="entry name" value="Glyco_trans_2-like"/>
</dbReference>
<organism evidence="3 4">
    <name type="scientific">Nesidiocoris tenuis</name>
    <dbReference type="NCBI Taxonomy" id="355587"/>
    <lineage>
        <taxon>Eukaryota</taxon>
        <taxon>Metazoa</taxon>
        <taxon>Ecdysozoa</taxon>
        <taxon>Arthropoda</taxon>
        <taxon>Hexapoda</taxon>
        <taxon>Insecta</taxon>
        <taxon>Pterygota</taxon>
        <taxon>Neoptera</taxon>
        <taxon>Paraneoptera</taxon>
        <taxon>Hemiptera</taxon>
        <taxon>Heteroptera</taxon>
        <taxon>Panheteroptera</taxon>
        <taxon>Cimicomorpha</taxon>
        <taxon>Miridae</taxon>
        <taxon>Dicyphina</taxon>
        <taxon>Nesidiocoris</taxon>
    </lineage>
</organism>
<dbReference type="Proteomes" id="UP000479000">
    <property type="component" value="Unassembled WGS sequence"/>
</dbReference>
<dbReference type="Pfam" id="PF00535">
    <property type="entry name" value="Glycos_transf_2"/>
    <property type="match status" value="1"/>
</dbReference>
<dbReference type="PANTHER" id="PTHR10859:SF91">
    <property type="entry name" value="DOLICHYL-PHOSPHATE BETA-GLUCOSYLTRANSFERASE"/>
    <property type="match status" value="1"/>
</dbReference>
<dbReference type="InterPro" id="IPR029044">
    <property type="entry name" value="Nucleotide-diphossugar_trans"/>
</dbReference>
<dbReference type="AlphaFoldDB" id="A0A6H5HN99"/>
<dbReference type="GO" id="GO:0005789">
    <property type="term" value="C:endoplasmic reticulum membrane"/>
    <property type="evidence" value="ECO:0007669"/>
    <property type="project" value="TreeGrafter"/>
</dbReference>
<dbReference type="OrthoDB" id="3784at2759"/>
<accession>A0A6H5HN99</accession>
<proteinExistence type="predicted"/>
<feature type="region of interest" description="Disordered" evidence="1">
    <location>
        <begin position="120"/>
        <end position="141"/>
    </location>
</feature>
<sequence>MLPMILEKFYPPTVSCFGSFLQTHIRTQMDFTAVKLENNRLPPTGTAPINSHPLATITTSFSHPKQHHSGGKNGFRFSCMFLITNSHFSTRRQTLTSLSPTSRSFTKIRKKSFLRQGDLPVPAKRDRHHSENPGIKITNRHRSPISTRGPCYLIYQYSSRSLREHGFRSFRHIHVSPRRYSDFGFVLPPMLDEALEYLEDRQKKSGFSFEIIIVSDGSTDRTVAVAHEYSRKAFDVELLYIAEKLFPGCLDEIPVNWTEIDGKLGLFQERERRHSYLLVITLVLLQMNSIFLSRVQNSSCPQLGPNGPRRVPDLDQIPHRSLENSSCTARRLSDHCRHSTTLFIRIVIIFKSRAGHSRYGNRGCLSKGFLCPSAPTVGDQQERTVKSPYRAIG</sequence>
<evidence type="ECO:0000313" key="4">
    <source>
        <dbReference type="Proteomes" id="UP000479000"/>
    </source>
</evidence>
<protein>
    <recommendedName>
        <fullName evidence="2">Glycosyltransferase 2-like domain-containing protein</fullName>
    </recommendedName>
</protein>
<dbReference type="EMBL" id="CADCXU010033941">
    <property type="protein sequence ID" value="CAB0019377.1"/>
    <property type="molecule type" value="Genomic_DNA"/>
</dbReference>
<keyword evidence="4" id="KW-1185">Reference proteome</keyword>
<gene>
    <name evidence="3" type="ORF">NTEN_LOCUS23089</name>
</gene>
<evidence type="ECO:0000313" key="3">
    <source>
        <dbReference type="EMBL" id="CAB0019377.1"/>
    </source>
</evidence>
<evidence type="ECO:0000259" key="2">
    <source>
        <dbReference type="Pfam" id="PF00535"/>
    </source>
</evidence>
<feature type="domain" description="Glycosyltransferase 2-like" evidence="2">
    <location>
        <begin position="190"/>
        <end position="240"/>
    </location>
</feature>
<dbReference type="GO" id="GO:0006487">
    <property type="term" value="P:protein N-linked glycosylation"/>
    <property type="evidence" value="ECO:0007669"/>
    <property type="project" value="TreeGrafter"/>
</dbReference>
<dbReference type="PANTHER" id="PTHR10859">
    <property type="entry name" value="GLYCOSYL TRANSFERASE"/>
    <property type="match status" value="1"/>
</dbReference>
<evidence type="ECO:0000256" key="1">
    <source>
        <dbReference type="SAM" id="MobiDB-lite"/>
    </source>
</evidence>